<gene>
    <name evidence="3" type="ORF">CSIM01_04002</name>
</gene>
<sequence length="658" mass="71821">MPPRLPLRPIAGRAASSLTAAKQNATFPSPAVCLFCSLSTPSRPTTSTNTTANSRNQARKALRQRRFQFTESTTSPPPQETIAPENPRQELIDTLLELQKHAVNHVNLSRLQLALQGLRQDPGQESIRIAILSLANGSAEQGKAAKDLLRLLLADPLGDEAEWERELAQHDPSHPLVVRIGQEHNAAEAAPRVTISKTNLLHELDVSSPALNGHGIELLLMEVNPFSSVPGPGETALQDVEEAVLVPTVDIPSNTGRYTPITTPVHKALVVSGGVMGAASVAALSLAEYRDTVFGAVNLPEYPVEKEVGVTFQPIDVSVGSKGLDLIRQNIGNAMEYERAWYKSNVPVLIQWLKTGVQTDEGQATKPAVRLLVASLLRNALAEIEAEESRLLSGRLSTEAASSGLTVMNERLAQWSQFAHEELQQQLDLAFAGTRWRKLGWWKLFWRVDDVGVLTTDMLSQRFLPGAERELVYLAGRIAESGVASTTTEPPVYAQPTSELQKSLPESSTVAKAVTQKPKWPTHIAFTRRYLHEETVPALQALAQKLVLQASSTSALTTALAGLLYVSQYASSIYEAGAVAALGLMWSLRRLQTKWETARTYWEGEVREEGRKAVRGVEQSVADTLDGSREGAAVEGAEELRRAKELVEKAEDALKRLK</sequence>
<feature type="region of interest" description="Disordered" evidence="1">
    <location>
        <begin position="40"/>
        <end position="59"/>
    </location>
</feature>
<dbReference type="Pfam" id="PF23868">
    <property type="entry name" value="Mmc1_C"/>
    <property type="match status" value="1"/>
</dbReference>
<evidence type="ECO:0000313" key="3">
    <source>
        <dbReference type="EMBL" id="KXH49865.1"/>
    </source>
</evidence>
<proteinExistence type="predicted"/>
<dbReference type="InterPro" id="IPR056196">
    <property type="entry name" value="Mmc1_C"/>
</dbReference>
<evidence type="ECO:0000256" key="1">
    <source>
        <dbReference type="SAM" id="MobiDB-lite"/>
    </source>
</evidence>
<comment type="caution">
    <text evidence="3">The sequence shown here is derived from an EMBL/GenBank/DDBJ whole genome shotgun (WGS) entry which is preliminary data.</text>
</comment>
<evidence type="ECO:0000259" key="2">
    <source>
        <dbReference type="Pfam" id="PF23868"/>
    </source>
</evidence>
<evidence type="ECO:0000313" key="4">
    <source>
        <dbReference type="Proteomes" id="UP000070328"/>
    </source>
</evidence>
<reference evidence="3 4" key="1">
    <citation type="submission" date="2014-02" db="EMBL/GenBank/DDBJ databases">
        <title>The genome sequence of Colletotrichum simmondsii CBS122122.</title>
        <authorList>
            <person name="Baroncelli R."/>
            <person name="Thon M.R."/>
        </authorList>
    </citation>
    <scope>NUCLEOTIDE SEQUENCE [LARGE SCALE GENOMIC DNA]</scope>
    <source>
        <strain evidence="3 4">CBS122122</strain>
    </source>
</reference>
<feature type="compositionally biased region" description="Low complexity" evidence="1">
    <location>
        <begin position="40"/>
        <end position="56"/>
    </location>
</feature>
<dbReference type="AlphaFoldDB" id="A0A135TP22"/>
<keyword evidence="4" id="KW-1185">Reference proteome</keyword>
<dbReference type="PANTHER" id="PTHR38644">
    <property type="entry name" value="EXPRESSED PROTEIN"/>
    <property type="match status" value="1"/>
</dbReference>
<feature type="domain" description="Mmc1 C-terminal" evidence="2">
    <location>
        <begin position="409"/>
        <end position="611"/>
    </location>
</feature>
<dbReference type="Proteomes" id="UP000070328">
    <property type="component" value="Unassembled WGS sequence"/>
</dbReference>
<dbReference type="Pfam" id="PF23867">
    <property type="entry name" value="Mmc1_N"/>
    <property type="match status" value="1"/>
</dbReference>
<dbReference type="PANTHER" id="PTHR38644:SF1">
    <property type="entry name" value="EXPRESSED PROTEIN"/>
    <property type="match status" value="1"/>
</dbReference>
<dbReference type="EMBL" id="JFBX01000106">
    <property type="protein sequence ID" value="KXH49865.1"/>
    <property type="molecule type" value="Genomic_DNA"/>
</dbReference>
<organism evidence="3 4">
    <name type="scientific">Colletotrichum simmondsii</name>
    <dbReference type="NCBI Taxonomy" id="703756"/>
    <lineage>
        <taxon>Eukaryota</taxon>
        <taxon>Fungi</taxon>
        <taxon>Dikarya</taxon>
        <taxon>Ascomycota</taxon>
        <taxon>Pezizomycotina</taxon>
        <taxon>Sordariomycetes</taxon>
        <taxon>Hypocreomycetidae</taxon>
        <taxon>Glomerellales</taxon>
        <taxon>Glomerellaceae</taxon>
        <taxon>Colletotrichum</taxon>
        <taxon>Colletotrichum acutatum species complex</taxon>
    </lineage>
</organism>
<protein>
    <recommendedName>
        <fullName evidence="2">Mmc1 C-terminal domain-containing protein</fullName>
    </recommendedName>
</protein>
<dbReference type="OrthoDB" id="5319015at2759"/>
<name>A0A135TP22_9PEZI</name>
<accession>A0A135TP22</accession>